<evidence type="ECO:0000256" key="7">
    <source>
        <dbReference type="ARBA" id="ARBA00022691"/>
    </source>
</evidence>
<dbReference type="InterPro" id="IPR034505">
    <property type="entry name" value="Coproporphyrinogen-III_oxidase"/>
</dbReference>
<evidence type="ECO:0000259" key="18">
    <source>
        <dbReference type="PROSITE" id="PS51918"/>
    </source>
</evidence>
<feature type="domain" description="Radical SAM core" evidence="18">
    <location>
        <begin position="45"/>
        <end position="287"/>
    </location>
</feature>
<dbReference type="AlphaFoldDB" id="A0A2T5BZY8"/>
<gene>
    <name evidence="19" type="ORF">C8N47_11379</name>
</gene>
<evidence type="ECO:0000256" key="17">
    <source>
        <dbReference type="PIRSR" id="PIRSR000167-2"/>
    </source>
</evidence>
<evidence type="ECO:0000256" key="13">
    <source>
        <dbReference type="ARBA" id="ARBA00024295"/>
    </source>
</evidence>
<comment type="subcellular location">
    <subcellularLocation>
        <location evidence="1 15">Cytoplasm</location>
    </subcellularLocation>
</comment>
<evidence type="ECO:0000256" key="5">
    <source>
        <dbReference type="ARBA" id="ARBA00022485"/>
    </source>
</evidence>
<dbReference type="SMART" id="SM00729">
    <property type="entry name" value="Elp3"/>
    <property type="match status" value="1"/>
</dbReference>
<dbReference type="GO" id="GO:0005737">
    <property type="term" value="C:cytoplasm"/>
    <property type="evidence" value="ECO:0007669"/>
    <property type="project" value="UniProtKB-SubCell"/>
</dbReference>
<feature type="binding site" evidence="16">
    <location>
        <position position="208"/>
    </location>
    <ligand>
        <name>S-adenosyl-L-methionine</name>
        <dbReference type="ChEBI" id="CHEBI:59789"/>
        <label>2</label>
    </ligand>
</feature>
<evidence type="ECO:0000256" key="1">
    <source>
        <dbReference type="ARBA" id="ARBA00004496"/>
    </source>
</evidence>
<keyword evidence="20" id="KW-1185">Reference proteome</keyword>
<feature type="binding site" evidence="16">
    <location>
        <position position="171"/>
    </location>
    <ligand>
        <name>S-adenosyl-L-methionine</name>
        <dbReference type="ChEBI" id="CHEBI:59789"/>
        <label>2</label>
    </ligand>
</feature>
<dbReference type="PROSITE" id="PS51918">
    <property type="entry name" value="RADICAL_SAM"/>
    <property type="match status" value="1"/>
</dbReference>
<keyword evidence="7 15" id="KW-0949">S-adenosyl-L-methionine</keyword>
<dbReference type="Gene3D" id="3.80.30.20">
    <property type="entry name" value="tm_1862 like domain"/>
    <property type="match status" value="1"/>
</dbReference>
<dbReference type="PANTHER" id="PTHR13932">
    <property type="entry name" value="COPROPORPHYRINIGEN III OXIDASE"/>
    <property type="match status" value="1"/>
</dbReference>
<dbReference type="EMBL" id="QAAD01000013">
    <property type="protein sequence ID" value="PTN07813.1"/>
    <property type="molecule type" value="Genomic_DNA"/>
</dbReference>
<dbReference type="SFLD" id="SFLDS00029">
    <property type="entry name" value="Radical_SAM"/>
    <property type="match status" value="1"/>
</dbReference>
<evidence type="ECO:0000256" key="2">
    <source>
        <dbReference type="ARBA" id="ARBA00004785"/>
    </source>
</evidence>
<evidence type="ECO:0000256" key="3">
    <source>
        <dbReference type="ARBA" id="ARBA00005493"/>
    </source>
</evidence>
<feature type="binding site" evidence="17">
    <location>
        <position position="64"/>
    </location>
    <ligand>
        <name>[4Fe-4S] cluster</name>
        <dbReference type="ChEBI" id="CHEBI:49883"/>
        <note>4Fe-4S-S-AdoMet</note>
    </ligand>
</feature>
<evidence type="ECO:0000256" key="12">
    <source>
        <dbReference type="ARBA" id="ARBA00023244"/>
    </source>
</evidence>
<dbReference type="PIRSF" id="PIRSF000167">
    <property type="entry name" value="HemN"/>
    <property type="match status" value="1"/>
</dbReference>
<name>A0A2T5BZY8_9BACT</name>
<dbReference type="SUPFAM" id="SSF102114">
    <property type="entry name" value="Radical SAM enzymes"/>
    <property type="match status" value="1"/>
</dbReference>
<comment type="similarity">
    <text evidence="3 15">Belongs to the anaerobic coproporphyrinogen-III oxidase family.</text>
</comment>
<feature type="binding site" evidence="16">
    <location>
        <position position="54"/>
    </location>
    <ligand>
        <name>S-adenosyl-L-methionine</name>
        <dbReference type="ChEBI" id="CHEBI:59789"/>
        <label>1</label>
    </ligand>
</feature>
<dbReference type="InterPro" id="IPR006638">
    <property type="entry name" value="Elp3/MiaA/NifB-like_rSAM"/>
</dbReference>
<feature type="binding site" evidence="16">
    <location>
        <begin position="112"/>
        <end position="113"/>
    </location>
    <ligand>
        <name>S-adenosyl-L-methionine</name>
        <dbReference type="ChEBI" id="CHEBI:59789"/>
        <label>2</label>
    </ligand>
</feature>
<feature type="binding site" evidence="16">
    <location>
        <position position="144"/>
    </location>
    <ligand>
        <name>S-adenosyl-L-methionine</name>
        <dbReference type="ChEBI" id="CHEBI:59789"/>
        <label>1</label>
    </ligand>
</feature>
<feature type="binding site" evidence="17">
    <location>
        <position position="60"/>
    </location>
    <ligand>
        <name>[4Fe-4S] cluster</name>
        <dbReference type="ChEBI" id="CHEBI:49883"/>
        <note>4Fe-4S-S-AdoMet</note>
    </ligand>
</feature>
<dbReference type="GO" id="GO:0051539">
    <property type="term" value="F:4 iron, 4 sulfur cluster binding"/>
    <property type="evidence" value="ECO:0007669"/>
    <property type="project" value="UniProtKB-KW"/>
</dbReference>
<dbReference type="Pfam" id="PF04055">
    <property type="entry name" value="Radical_SAM"/>
    <property type="match status" value="1"/>
</dbReference>
<evidence type="ECO:0000256" key="6">
    <source>
        <dbReference type="ARBA" id="ARBA00022490"/>
    </source>
</evidence>
<evidence type="ECO:0000256" key="11">
    <source>
        <dbReference type="ARBA" id="ARBA00023014"/>
    </source>
</evidence>
<feature type="binding site" evidence="17">
    <location>
        <position position="67"/>
    </location>
    <ligand>
        <name>[4Fe-4S] cluster</name>
        <dbReference type="ChEBI" id="CHEBI:49883"/>
        <note>4Fe-4S-S-AdoMet</note>
    </ligand>
</feature>
<dbReference type="InterPro" id="IPR058240">
    <property type="entry name" value="rSAM_sf"/>
</dbReference>
<keyword evidence="10 15" id="KW-0408">Iron</keyword>
<feature type="binding site" evidence="16">
    <location>
        <position position="111"/>
    </location>
    <ligand>
        <name>S-adenosyl-L-methionine</name>
        <dbReference type="ChEBI" id="CHEBI:59789"/>
        <label>1</label>
    </ligand>
</feature>
<keyword evidence="5 15" id="KW-0004">4Fe-4S</keyword>
<keyword evidence="12 15" id="KW-0627">Porphyrin biosynthesis</keyword>
<comment type="caution">
    <text evidence="19">The sequence shown here is derived from an EMBL/GenBank/DDBJ whole genome shotgun (WGS) entry which is preliminary data.</text>
</comment>
<dbReference type="SFLD" id="SFLDG01065">
    <property type="entry name" value="anaerobic_coproporphyrinogen-I"/>
    <property type="match status" value="1"/>
</dbReference>
<feature type="binding site" evidence="16">
    <location>
        <begin position="66"/>
        <end position="68"/>
    </location>
    <ligand>
        <name>S-adenosyl-L-methionine</name>
        <dbReference type="ChEBI" id="CHEBI:59789"/>
        <label>2</label>
    </ligand>
</feature>
<accession>A0A2T5BZY8</accession>
<keyword evidence="9 15" id="KW-0560">Oxidoreductase</keyword>
<dbReference type="GO" id="GO:0006782">
    <property type="term" value="P:protoporphyrinogen IX biosynthetic process"/>
    <property type="evidence" value="ECO:0007669"/>
    <property type="project" value="UniProtKB-UniPathway"/>
</dbReference>
<dbReference type="InterPro" id="IPR004558">
    <property type="entry name" value="Coprogen_oxidase_HemN"/>
</dbReference>
<protein>
    <recommendedName>
        <fullName evidence="15">Coproporphyrinogen-III oxidase</fullName>
        <ecNumber evidence="15">1.3.98.3</ecNumber>
    </recommendedName>
</protein>
<feature type="binding site" evidence="16">
    <location>
        <position position="242"/>
    </location>
    <ligand>
        <name>S-adenosyl-L-methionine</name>
        <dbReference type="ChEBI" id="CHEBI:59789"/>
        <label>2</label>
    </ligand>
</feature>
<evidence type="ECO:0000256" key="9">
    <source>
        <dbReference type="ARBA" id="ARBA00023002"/>
    </source>
</evidence>
<keyword evidence="11 15" id="KW-0411">Iron-sulfur</keyword>
<evidence type="ECO:0000256" key="16">
    <source>
        <dbReference type="PIRSR" id="PIRSR000167-1"/>
    </source>
</evidence>
<dbReference type="UniPathway" id="UPA00251">
    <property type="reaction ID" value="UER00323"/>
</dbReference>
<dbReference type="GO" id="GO:0004109">
    <property type="term" value="F:coproporphyrinogen oxidase activity"/>
    <property type="evidence" value="ECO:0007669"/>
    <property type="project" value="InterPro"/>
</dbReference>
<dbReference type="RefSeq" id="WP_107823011.1">
    <property type="nucleotide sequence ID" value="NZ_OY782574.1"/>
</dbReference>
<dbReference type="PANTHER" id="PTHR13932:SF6">
    <property type="entry name" value="OXYGEN-INDEPENDENT COPROPORPHYRINOGEN III OXIDASE"/>
    <property type="match status" value="1"/>
</dbReference>
<dbReference type="CDD" id="cd01335">
    <property type="entry name" value="Radical_SAM"/>
    <property type="match status" value="1"/>
</dbReference>
<comment type="cofactor">
    <cofactor evidence="15 17">
        <name>[4Fe-4S] cluster</name>
        <dbReference type="ChEBI" id="CHEBI:49883"/>
    </cofactor>
    <text evidence="15 17">Binds 1 [4Fe-4S] cluster. The cluster is coordinated with 3 cysteines and an exchangeable S-adenosyl-L-methionine.</text>
</comment>
<feature type="binding site" evidence="16">
    <location>
        <position position="183"/>
    </location>
    <ligand>
        <name>S-adenosyl-L-methionine</name>
        <dbReference type="ChEBI" id="CHEBI:59789"/>
        <label>2</label>
    </ligand>
</feature>
<dbReference type="SFLD" id="SFLDG01082">
    <property type="entry name" value="B12-binding_domain_containing"/>
    <property type="match status" value="1"/>
</dbReference>
<keyword evidence="8 15" id="KW-0479">Metal-binding</keyword>
<comment type="pathway">
    <text evidence="2 15">Porphyrin-containing compound metabolism; protoporphyrin-IX biosynthesis; protoporphyrinogen-IX from coproporphyrinogen-III (AdoMet route): step 1/1.</text>
</comment>
<comment type="catalytic activity">
    <reaction evidence="14 15">
        <text>coproporphyrinogen III + 2 S-adenosyl-L-methionine = protoporphyrinogen IX + 2 5'-deoxyadenosine + 2 L-methionine + 2 CO2</text>
        <dbReference type="Rhea" id="RHEA:15425"/>
        <dbReference type="ChEBI" id="CHEBI:16526"/>
        <dbReference type="ChEBI" id="CHEBI:17319"/>
        <dbReference type="ChEBI" id="CHEBI:57307"/>
        <dbReference type="ChEBI" id="CHEBI:57309"/>
        <dbReference type="ChEBI" id="CHEBI:57844"/>
        <dbReference type="ChEBI" id="CHEBI:59789"/>
        <dbReference type="EC" id="1.3.98.3"/>
    </reaction>
</comment>
<dbReference type="NCBIfam" id="TIGR00538">
    <property type="entry name" value="hemN"/>
    <property type="match status" value="1"/>
</dbReference>
<dbReference type="Proteomes" id="UP000243525">
    <property type="component" value="Unassembled WGS sequence"/>
</dbReference>
<evidence type="ECO:0000256" key="14">
    <source>
        <dbReference type="ARBA" id="ARBA00048321"/>
    </source>
</evidence>
<comment type="subunit">
    <text evidence="4">Monomer.</text>
</comment>
<evidence type="ECO:0000256" key="4">
    <source>
        <dbReference type="ARBA" id="ARBA00011245"/>
    </source>
</evidence>
<keyword evidence="6 15" id="KW-0963">Cytoplasm</keyword>
<dbReference type="GO" id="GO:0051989">
    <property type="term" value="F:coproporphyrinogen dehydrogenase activity"/>
    <property type="evidence" value="ECO:0007669"/>
    <property type="project" value="UniProtKB-EC"/>
</dbReference>
<evidence type="ECO:0000313" key="19">
    <source>
        <dbReference type="EMBL" id="PTN07813.1"/>
    </source>
</evidence>
<dbReference type="GO" id="GO:0046872">
    <property type="term" value="F:metal ion binding"/>
    <property type="evidence" value="ECO:0007669"/>
    <property type="project" value="UniProtKB-KW"/>
</dbReference>
<evidence type="ECO:0000313" key="20">
    <source>
        <dbReference type="Proteomes" id="UP000243525"/>
    </source>
</evidence>
<dbReference type="OrthoDB" id="9808022at2"/>
<evidence type="ECO:0000256" key="15">
    <source>
        <dbReference type="PIRNR" id="PIRNR000167"/>
    </source>
</evidence>
<feature type="binding site" evidence="16">
    <location>
        <position position="329"/>
    </location>
    <ligand>
        <name>S-adenosyl-L-methionine</name>
        <dbReference type="ChEBI" id="CHEBI:59789"/>
        <label>1</label>
    </ligand>
</feature>
<dbReference type="InterPro" id="IPR023404">
    <property type="entry name" value="rSAM_horseshoe"/>
</dbReference>
<evidence type="ECO:0000256" key="8">
    <source>
        <dbReference type="ARBA" id="ARBA00022723"/>
    </source>
</evidence>
<comment type="function">
    <text evidence="13">Involved in the heme biosynthesis. Catalyzes the anaerobic oxidative decarboxylation of propionate groups of rings A and B of coproporphyrinogen III to yield the vinyl groups in protoporphyrinogen IX.</text>
</comment>
<dbReference type="InterPro" id="IPR007197">
    <property type="entry name" value="rSAM"/>
</dbReference>
<sequence length="458" mass="51921">MKIPVDLIEKYNVPVPRYTSYPPANFFEDTFGTADYLAAVEQSNSEGASNISIYIHVPFCTQLCLYCGCNTHITKDRALMRRYVDALKTEIRMIRPKLDRSRKVSQIHWGGGTPNALPAAWIGEVMEILSSEFDFIDKAEIAIECNPAALDEEYIARLAAFGFNRISMGVQDFREEVLNAVHREVPTIPIEQLVTMIKSHPGMSVNLDFIYGLPFQTAESFADTMARAIEISPDRLVTFSYAHVPWVKKAQQKLEEYGLPSADEKVKMFESAWLQMKAAGYVPIGLDHYARPEDDMTKALESRTLHRNFQGYCTRETTGQVYAFGVTGISQLENVYAQNARTVKEYLEHIDGGAPLVVKGYRLTDTEKIIRRIINEIMCNQYLSWSRIGGEFNQTPGQLKALLHFSNEKLEPFVADKLLEYNDDEIVISDLGRFVLRNIAAVFDIHIGDPNRKFSKSV</sequence>
<organism evidence="19 20">
    <name type="scientific">Mangrovibacterium marinum</name>
    <dbReference type="NCBI Taxonomy" id="1639118"/>
    <lineage>
        <taxon>Bacteria</taxon>
        <taxon>Pseudomonadati</taxon>
        <taxon>Bacteroidota</taxon>
        <taxon>Bacteroidia</taxon>
        <taxon>Marinilabiliales</taxon>
        <taxon>Prolixibacteraceae</taxon>
        <taxon>Mangrovibacterium</taxon>
    </lineage>
</organism>
<reference evidence="19 20" key="1">
    <citation type="submission" date="2018-04" db="EMBL/GenBank/DDBJ databases">
        <title>Genomic Encyclopedia of Archaeal and Bacterial Type Strains, Phase II (KMG-II): from individual species to whole genera.</title>
        <authorList>
            <person name="Goeker M."/>
        </authorList>
    </citation>
    <scope>NUCLEOTIDE SEQUENCE [LARGE SCALE GENOMIC DNA]</scope>
    <source>
        <strain evidence="19 20">DSM 28823</strain>
    </source>
</reference>
<dbReference type="EC" id="1.3.98.3" evidence="15"/>
<proteinExistence type="inferred from homology"/>
<dbReference type="Gene3D" id="1.10.10.920">
    <property type="match status" value="1"/>
</dbReference>
<evidence type="ECO:0000256" key="10">
    <source>
        <dbReference type="ARBA" id="ARBA00023004"/>
    </source>
</evidence>